<proteinExistence type="predicted"/>
<dbReference type="OrthoDB" id="3684836at2"/>
<evidence type="ECO:0000313" key="2">
    <source>
        <dbReference type="Proteomes" id="UP000325787"/>
    </source>
</evidence>
<accession>A0A5Q0H2X9</accession>
<sequence length="106" mass="11155">MTEPIPYEEITEQSYAETAAASFTVTEVSSAILLLRGACPRCGAALEVPLVGGVFNGMRGVSPEAADTDGHVEPMACTCEHDHPNRPEGMTGCGAYWNLRIGVAAE</sequence>
<gene>
    <name evidence="1" type="ORF">EKG83_27150</name>
</gene>
<keyword evidence="2" id="KW-1185">Reference proteome</keyword>
<name>A0A5Q0H2X9_SACSY</name>
<dbReference type="KEGG" id="ssyi:EKG83_27150"/>
<dbReference type="EMBL" id="CP034550">
    <property type="protein sequence ID" value="QFZ20597.1"/>
    <property type="molecule type" value="Genomic_DNA"/>
</dbReference>
<dbReference type="Proteomes" id="UP000325787">
    <property type="component" value="Chromosome"/>
</dbReference>
<reference evidence="2" key="1">
    <citation type="journal article" date="2021" name="Curr. Microbiol.">
        <title>Complete genome of nocamycin-producing strain Saccharothrix syringae NRRL B-16468 reveals the biosynthetic potential for secondary metabolites.</title>
        <authorList>
            <person name="Mo X."/>
            <person name="Yang S."/>
        </authorList>
    </citation>
    <scope>NUCLEOTIDE SEQUENCE [LARGE SCALE GENOMIC DNA]</scope>
    <source>
        <strain evidence="2">ATCC 51364 / DSM 43886 / JCM 6844 / KCTC 9398 / NBRC 14523 / NRRL B-16468 / INA 2240</strain>
    </source>
</reference>
<dbReference type="RefSeq" id="WP_033435564.1">
    <property type="nucleotide sequence ID" value="NZ_CP034550.1"/>
</dbReference>
<protein>
    <submittedName>
        <fullName evidence="1">Uncharacterized protein</fullName>
    </submittedName>
</protein>
<dbReference type="AlphaFoldDB" id="A0A5Q0H2X9"/>
<evidence type="ECO:0000313" key="1">
    <source>
        <dbReference type="EMBL" id="QFZ20597.1"/>
    </source>
</evidence>
<organism evidence="1 2">
    <name type="scientific">Saccharothrix syringae</name>
    <name type="common">Nocardiopsis syringae</name>
    <dbReference type="NCBI Taxonomy" id="103733"/>
    <lineage>
        <taxon>Bacteria</taxon>
        <taxon>Bacillati</taxon>
        <taxon>Actinomycetota</taxon>
        <taxon>Actinomycetes</taxon>
        <taxon>Pseudonocardiales</taxon>
        <taxon>Pseudonocardiaceae</taxon>
        <taxon>Saccharothrix</taxon>
    </lineage>
</organism>